<feature type="domain" description="Signal transduction histidine kinase internal region" evidence="3">
    <location>
        <begin position="161"/>
        <end position="240"/>
    </location>
</feature>
<feature type="transmembrane region" description="Helical" evidence="1">
    <location>
        <begin position="48"/>
        <end position="66"/>
    </location>
</feature>
<sequence length="354" mass="38937">MRKRLAMIAAAVVAWWGLNAVVWACQVLTMRANLGQPAATGHVLRTEFASAALWIPATFALLWCVSRVPIERGRWKRAVPVLLAASLAVVVYRAVVVVALNGWIGWYDAVPGWQQVLLTSVLNNLVMCWLIVGVGHALVYAERSRIRDLQAEVLQTRLMQARLDALSAQLNPHFLFNALNSIAEMVHHDADAADRMIVELGALLRHSLESSRRQHTSLRDELDALQCYIGIEQVRLGDRLRFRCDVEPGALEAQVPRLMLQPLVENAVSHAVAQRASPGTVEVHAVRDAARLVLEVRDDGGDRPSAGGFGVGLANTRARLQCLYADDHRLDIDTRGGHGTRVRIDLPLVIAAAL</sequence>
<evidence type="ECO:0000259" key="3">
    <source>
        <dbReference type="Pfam" id="PF06580"/>
    </source>
</evidence>
<dbReference type="EMBL" id="BMYD01000001">
    <property type="protein sequence ID" value="GHA72414.1"/>
    <property type="molecule type" value="Genomic_DNA"/>
</dbReference>
<dbReference type="PANTHER" id="PTHR34220">
    <property type="entry name" value="SENSOR HISTIDINE KINASE YPDA"/>
    <property type="match status" value="1"/>
</dbReference>
<evidence type="ECO:0000256" key="1">
    <source>
        <dbReference type="SAM" id="Phobius"/>
    </source>
</evidence>
<dbReference type="InterPro" id="IPR003594">
    <property type="entry name" value="HATPase_dom"/>
</dbReference>
<dbReference type="InterPro" id="IPR050640">
    <property type="entry name" value="Bact_2-comp_sensor_kinase"/>
</dbReference>
<evidence type="ECO:0000313" key="5">
    <source>
        <dbReference type="Proteomes" id="UP000646426"/>
    </source>
</evidence>
<keyword evidence="5" id="KW-1185">Reference proteome</keyword>
<dbReference type="Pfam" id="PF02518">
    <property type="entry name" value="HATPase_c"/>
    <property type="match status" value="1"/>
</dbReference>
<dbReference type="InterPro" id="IPR010559">
    <property type="entry name" value="Sig_transdc_His_kin_internal"/>
</dbReference>
<reference evidence="4" key="1">
    <citation type="journal article" date="2014" name="Int. J. Syst. Evol. Microbiol.">
        <title>Complete genome sequence of Corynebacterium casei LMG S-19264T (=DSM 44701T), isolated from a smear-ripened cheese.</title>
        <authorList>
            <consortium name="US DOE Joint Genome Institute (JGI-PGF)"/>
            <person name="Walter F."/>
            <person name="Albersmeier A."/>
            <person name="Kalinowski J."/>
            <person name="Ruckert C."/>
        </authorList>
    </citation>
    <scope>NUCLEOTIDE SEQUENCE</scope>
    <source>
        <strain evidence="4">KCTC 23077</strain>
    </source>
</reference>
<keyword evidence="1" id="KW-0812">Transmembrane</keyword>
<dbReference type="PANTHER" id="PTHR34220:SF7">
    <property type="entry name" value="SENSOR HISTIDINE KINASE YPDA"/>
    <property type="match status" value="1"/>
</dbReference>
<dbReference type="Proteomes" id="UP000646426">
    <property type="component" value="Unassembled WGS sequence"/>
</dbReference>
<dbReference type="AlphaFoldDB" id="A0A918SUE5"/>
<feature type="transmembrane region" description="Helical" evidence="1">
    <location>
        <begin position="78"/>
        <end position="104"/>
    </location>
</feature>
<evidence type="ECO:0000313" key="4">
    <source>
        <dbReference type="EMBL" id="GHA72414.1"/>
    </source>
</evidence>
<feature type="transmembrane region" description="Helical" evidence="1">
    <location>
        <begin position="116"/>
        <end position="141"/>
    </location>
</feature>
<dbReference type="InterPro" id="IPR036890">
    <property type="entry name" value="HATPase_C_sf"/>
</dbReference>
<proteinExistence type="predicted"/>
<accession>A0A918SUE5</accession>
<gene>
    <name evidence="4" type="ORF">GCM10007067_06130</name>
</gene>
<reference evidence="4" key="2">
    <citation type="submission" date="2020-09" db="EMBL/GenBank/DDBJ databases">
        <authorList>
            <person name="Sun Q."/>
            <person name="Kim S."/>
        </authorList>
    </citation>
    <scope>NUCLEOTIDE SEQUENCE</scope>
    <source>
        <strain evidence="4">KCTC 23077</strain>
    </source>
</reference>
<comment type="caution">
    <text evidence="4">The sequence shown here is derived from an EMBL/GenBank/DDBJ whole genome shotgun (WGS) entry which is preliminary data.</text>
</comment>
<protein>
    <submittedName>
        <fullName evidence="4">ATPase</fullName>
    </submittedName>
</protein>
<organism evidence="4 5">
    <name type="scientific">Cognatilysobacter bugurensis</name>
    <dbReference type="NCBI Taxonomy" id="543356"/>
    <lineage>
        <taxon>Bacteria</taxon>
        <taxon>Pseudomonadati</taxon>
        <taxon>Pseudomonadota</taxon>
        <taxon>Gammaproteobacteria</taxon>
        <taxon>Lysobacterales</taxon>
        <taxon>Lysobacteraceae</taxon>
        <taxon>Cognatilysobacter</taxon>
    </lineage>
</organism>
<dbReference type="GO" id="GO:0000155">
    <property type="term" value="F:phosphorelay sensor kinase activity"/>
    <property type="evidence" value="ECO:0007669"/>
    <property type="project" value="InterPro"/>
</dbReference>
<dbReference type="Gene3D" id="3.30.565.10">
    <property type="entry name" value="Histidine kinase-like ATPase, C-terminal domain"/>
    <property type="match status" value="1"/>
</dbReference>
<evidence type="ECO:0000259" key="2">
    <source>
        <dbReference type="Pfam" id="PF02518"/>
    </source>
</evidence>
<dbReference type="GO" id="GO:0016020">
    <property type="term" value="C:membrane"/>
    <property type="evidence" value="ECO:0007669"/>
    <property type="project" value="InterPro"/>
</dbReference>
<feature type="domain" description="Histidine kinase/HSP90-like ATPase" evidence="2">
    <location>
        <begin position="257"/>
        <end position="348"/>
    </location>
</feature>
<keyword evidence="1" id="KW-1133">Transmembrane helix</keyword>
<name>A0A918SUE5_9GAMM</name>
<dbReference type="Pfam" id="PF06580">
    <property type="entry name" value="His_kinase"/>
    <property type="match status" value="1"/>
</dbReference>
<keyword evidence="1" id="KW-0472">Membrane</keyword>
<dbReference type="SUPFAM" id="SSF55874">
    <property type="entry name" value="ATPase domain of HSP90 chaperone/DNA topoisomerase II/histidine kinase"/>
    <property type="match status" value="1"/>
</dbReference>